<reference evidence="1 2" key="1">
    <citation type="submission" date="2024-04" db="EMBL/GenBank/DDBJ databases">
        <title>draft genome sequnece of Flavobacterium buctense JCM 30750.</title>
        <authorList>
            <person name="Kim D.-U."/>
        </authorList>
    </citation>
    <scope>NUCLEOTIDE SEQUENCE [LARGE SCALE GENOMIC DNA]</scope>
    <source>
        <strain evidence="1 2">JCM 30750</strain>
    </source>
</reference>
<dbReference type="RefSeq" id="WP_187661322.1">
    <property type="nucleotide sequence ID" value="NZ_JACTAB010000022.1"/>
</dbReference>
<gene>
    <name evidence="1" type="ORF">WMW71_12995</name>
</gene>
<evidence type="ECO:0000313" key="2">
    <source>
        <dbReference type="Proteomes" id="UP001491349"/>
    </source>
</evidence>
<organism evidence="1 2">
    <name type="scientific">Flavobacterium buctense</name>
    <dbReference type="NCBI Taxonomy" id="1648146"/>
    <lineage>
        <taxon>Bacteria</taxon>
        <taxon>Pseudomonadati</taxon>
        <taxon>Bacteroidota</taxon>
        <taxon>Flavobacteriia</taxon>
        <taxon>Flavobacteriales</taxon>
        <taxon>Flavobacteriaceae</taxon>
        <taxon>Flavobacterium</taxon>
    </lineage>
</organism>
<accession>A0ABU9E3M6</accession>
<comment type="caution">
    <text evidence="1">The sequence shown here is derived from an EMBL/GenBank/DDBJ whole genome shotgun (WGS) entry which is preliminary data.</text>
</comment>
<dbReference type="Proteomes" id="UP001491349">
    <property type="component" value="Unassembled WGS sequence"/>
</dbReference>
<protein>
    <submittedName>
        <fullName evidence="1">Uncharacterized protein</fullName>
    </submittedName>
</protein>
<dbReference type="EMBL" id="JBBPCB010000017">
    <property type="protein sequence ID" value="MEK8181257.1"/>
    <property type="molecule type" value="Genomic_DNA"/>
</dbReference>
<name>A0ABU9E3M6_9FLAO</name>
<proteinExistence type="predicted"/>
<sequence>MIEKINRNICLIKYRKFPLRDFVKDEEISFYPKIYSNYWLTLEHNSQTQLIKILSSEITKLYKNLSVESLIFFGDYDRNWISKFTEERKNYKPLIESIDYFKEQKINKRFNGAVKVNLTELEKFIKHFFVLTRCDSDFAYYHFLDEKENLLGFIHYSGEIRFDTLNEKMDKMLLEELDKTKFVKKV</sequence>
<evidence type="ECO:0000313" key="1">
    <source>
        <dbReference type="EMBL" id="MEK8181257.1"/>
    </source>
</evidence>
<keyword evidence="2" id="KW-1185">Reference proteome</keyword>